<dbReference type="OrthoDB" id="7066818at2"/>
<evidence type="ECO:0008006" key="3">
    <source>
        <dbReference type="Google" id="ProtNLM"/>
    </source>
</evidence>
<keyword evidence="2" id="KW-1185">Reference proteome</keyword>
<organism evidence="1 2">
    <name type="scientific">Paraglaciecola arctica BSs20135</name>
    <dbReference type="NCBI Taxonomy" id="493475"/>
    <lineage>
        <taxon>Bacteria</taxon>
        <taxon>Pseudomonadati</taxon>
        <taxon>Pseudomonadota</taxon>
        <taxon>Gammaproteobacteria</taxon>
        <taxon>Alteromonadales</taxon>
        <taxon>Alteromonadaceae</taxon>
        <taxon>Paraglaciecola</taxon>
    </lineage>
</organism>
<dbReference type="AlphaFoldDB" id="K6YUE7"/>
<gene>
    <name evidence="1" type="ORF">GARC_3355</name>
</gene>
<sequence length="67" mass="7529">MSDTVKIKLDNFLIQEAEKALEQYPKTASEQIERWCYIGMAAEKYLTGEELIALQLGNGKVVLVPKA</sequence>
<dbReference type="EMBL" id="BAEO01000051">
    <property type="protein sequence ID" value="GAC20313.1"/>
    <property type="molecule type" value="Genomic_DNA"/>
</dbReference>
<dbReference type="STRING" id="493475.GARC_3355"/>
<evidence type="ECO:0000313" key="2">
    <source>
        <dbReference type="Proteomes" id="UP000006327"/>
    </source>
</evidence>
<reference evidence="1 2" key="1">
    <citation type="journal article" date="2017" name="Antonie Van Leeuwenhoek">
        <title>Rhizobium rhizosphaerae sp. nov., a novel species isolated from rice rhizosphere.</title>
        <authorList>
            <person name="Zhao J.J."/>
            <person name="Zhang J."/>
            <person name="Zhang R.J."/>
            <person name="Zhang C.W."/>
            <person name="Yin H.Q."/>
            <person name="Zhang X.X."/>
        </authorList>
    </citation>
    <scope>NUCLEOTIDE SEQUENCE [LARGE SCALE GENOMIC DNA]</scope>
    <source>
        <strain evidence="1 2">BSs20135</strain>
    </source>
</reference>
<comment type="caution">
    <text evidence="1">The sequence shown here is derived from an EMBL/GenBank/DDBJ whole genome shotgun (WGS) entry which is preliminary data.</text>
</comment>
<name>K6YUE7_9ALTE</name>
<dbReference type="RefSeq" id="WP_007622114.1">
    <property type="nucleotide sequence ID" value="NZ_BAEO01000051.1"/>
</dbReference>
<accession>K6YUE7</accession>
<dbReference type="Proteomes" id="UP000006327">
    <property type="component" value="Unassembled WGS sequence"/>
</dbReference>
<proteinExistence type="predicted"/>
<evidence type="ECO:0000313" key="1">
    <source>
        <dbReference type="EMBL" id="GAC20313.1"/>
    </source>
</evidence>
<protein>
    <recommendedName>
        <fullName evidence="3">ParD-like antitoxin of type II toxin-antitoxin system</fullName>
    </recommendedName>
</protein>